<evidence type="ECO:0000313" key="1">
    <source>
        <dbReference type="EMBL" id="KAI3797475.1"/>
    </source>
</evidence>
<proteinExistence type="predicted"/>
<accession>A0ACB9HP33</accession>
<evidence type="ECO:0000313" key="2">
    <source>
        <dbReference type="Proteomes" id="UP001056120"/>
    </source>
</evidence>
<name>A0ACB9HP33_9ASTR</name>
<comment type="caution">
    <text evidence="1">The sequence shown here is derived from an EMBL/GenBank/DDBJ whole genome shotgun (WGS) entry which is preliminary data.</text>
</comment>
<protein>
    <submittedName>
        <fullName evidence="1">Uncharacterized protein</fullName>
    </submittedName>
</protein>
<organism evidence="1 2">
    <name type="scientific">Smallanthus sonchifolius</name>
    <dbReference type="NCBI Taxonomy" id="185202"/>
    <lineage>
        <taxon>Eukaryota</taxon>
        <taxon>Viridiplantae</taxon>
        <taxon>Streptophyta</taxon>
        <taxon>Embryophyta</taxon>
        <taxon>Tracheophyta</taxon>
        <taxon>Spermatophyta</taxon>
        <taxon>Magnoliopsida</taxon>
        <taxon>eudicotyledons</taxon>
        <taxon>Gunneridae</taxon>
        <taxon>Pentapetalae</taxon>
        <taxon>asterids</taxon>
        <taxon>campanulids</taxon>
        <taxon>Asterales</taxon>
        <taxon>Asteraceae</taxon>
        <taxon>Asteroideae</taxon>
        <taxon>Heliantheae alliance</taxon>
        <taxon>Millerieae</taxon>
        <taxon>Smallanthus</taxon>
    </lineage>
</organism>
<keyword evidence="2" id="KW-1185">Reference proteome</keyword>
<dbReference type="Proteomes" id="UP001056120">
    <property type="component" value="Linkage Group LG11"/>
</dbReference>
<sequence length="294" mass="33348">MVLKEIIEALHSSSGSASDSPSEITEVNRIPFKSSESYDRLPICNNIHHQCSKFATKVPQKEIVQLYEQLITVLQNLDRDRTTFPSASQLQGRAGFRFHVLPEDQGIRMIDIDDGNNFYLPGVTLNNGSDVMLRNLVAYETLVPHSNRYYLPLTVYMGLMCRLVMNVDDVRLLRKENIIKSDMGDDEVAKIYVGMSSYILSLKTNEKSKLQGMINKANNVYYSRPMVRAYLFLKKLANWLLVVLRPIGSFVGATWKIVAFIISIVTVFMLTYQAYCDVYCCDKTNVTLSSHASS</sequence>
<dbReference type="EMBL" id="CM042028">
    <property type="protein sequence ID" value="KAI3797475.1"/>
    <property type="molecule type" value="Genomic_DNA"/>
</dbReference>
<reference evidence="1 2" key="2">
    <citation type="journal article" date="2022" name="Mol. Ecol. Resour.">
        <title>The genomes of chicory, endive, great burdock and yacon provide insights into Asteraceae paleo-polyploidization history and plant inulin production.</title>
        <authorList>
            <person name="Fan W."/>
            <person name="Wang S."/>
            <person name="Wang H."/>
            <person name="Wang A."/>
            <person name="Jiang F."/>
            <person name="Liu H."/>
            <person name="Zhao H."/>
            <person name="Xu D."/>
            <person name="Zhang Y."/>
        </authorList>
    </citation>
    <scope>NUCLEOTIDE SEQUENCE [LARGE SCALE GENOMIC DNA]</scope>
    <source>
        <strain evidence="2">cv. Yunnan</strain>
        <tissue evidence="1">Leaves</tissue>
    </source>
</reference>
<gene>
    <name evidence="1" type="ORF">L1987_32732</name>
</gene>
<reference evidence="2" key="1">
    <citation type="journal article" date="2022" name="Mol. Ecol. Resour.">
        <title>The genomes of chicory, endive, great burdock and yacon provide insights into Asteraceae palaeo-polyploidization history and plant inulin production.</title>
        <authorList>
            <person name="Fan W."/>
            <person name="Wang S."/>
            <person name="Wang H."/>
            <person name="Wang A."/>
            <person name="Jiang F."/>
            <person name="Liu H."/>
            <person name="Zhao H."/>
            <person name="Xu D."/>
            <person name="Zhang Y."/>
        </authorList>
    </citation>
    <scope>NUCLEOTIDE SEQUENCE [LARGE SCALE GENOMIC DNA]</scope>
    <source>
        <strain evidence="2">cv. Yunnan</strain>
    </source>
</reference>